<evidence type="ECO:0000313" key="5">
    <source>
        <dbReference type="WBParaSite" id="PSAMB.scaffold236size62952.g3687.t1"/>
    </source>
</evidence>
<evidence type="ECO:0000259" key="3">
    <source>
        <dbReference type="PROSITE" id="PS50015"/>
    </source>
</evidence>
<dbReference type="SUPFAM" id="SSF47862">
    <property type="entry name" value="Saposin"/>
    <property type="match status" value="1"/>
</dbReference>
<dbReference type="PROSITE" id="PS50015">
    <property type="entry name" value="SAP_B"/>
    <property type="match status" value="1"/>
</dbReference>
<name>A0A914VTK1_9BILA</name>
<dbReference type="Proteomes" id="UP000887566">
    <property type="component" value="Unplaced"/>
</dbReference>
<feature type="domain" description="Saposin B-type" evidence="3">
    <location>
        <begin position="26"/>
        <end position="102"/>
    </location>
</feature>
<evidence type="ECO:0000256" key="1">
    <source>
        <dbReference type="ARBA" id="ARBA00023157"/>
    </source>
</evidence>
<keyword evidence="4" id="KW-1185">Reference proteome</keyword>
<dbReference type="PROSITE" id="PS51257">
    <property type="entry name" value="PROKAR_LIPOPROTEIN"/>
    <property type="match status" value="1"/>
</dbReference>
<sequence length="102" mass="10909">MKAAFIVLLALVAVACAAPKKPQVKAGFLCNICEEAVQVIETYADEDQADIEKQVENLVCKPLGSSFESICDTLIVAAVGELIQYVEKGLTPIQCCQAIDCC</sequence>
<keyword evidence="1" id="KW-1015">Disulfide bond</keyword>
<accession>A0A914VTK1</accession>
<keyword evidence="2" id="KW-0732">Signal</keyword>
<reference evidence="5" key="1">
    <citation type="submission" date="2022-11" db="UniProtKB">
        <authorList>
            <consortium name="WormBaseParasite"/>
        </authorList>
    </citation>
    <scope>IDENTIFICATION</scope>
</reference>
<feature type="chain" id="PRO_5037066841" evidence="2">
    <location>
        <begin position="18"/>
        <end position="102"/>
    </location>
</feature>
<proteinExistence type="predicted"/>
<organism evidence="4 5">
    <name type="scientific">Plectus sambesii</name>
    <dbReference type="NCBI Taxonomy" id="2011161"/>
    <lineage>
        <taxon>Eukaryota</taxon>
        <taxon>Metazoa</taxon>
        <taxon>Ecdysozoa</taxon>
        <taxon>Nematoda</taxon>
        <taxon>Chromadorea</taxon>
        <taxon>Plectida</taxon>
        <taxon>Plectina</taxon>
        <taxon>Plectoidea</taxon>
        <taxon>Plectidae</taxon>
        <taxon>Plectus</taxon>
    </lineage>
</organism>
<dbReference type="WBParaSite" id="PSAMB.scaffold236size62952.g3687.t1">
    <property type="protein sequence ID" value="PSAMB.scaffold236size62952.g3687.t1"/>
    <property type="gene ID" value="PSAMB.scaffold236size62952.g3687"/>
</dbReference>
<feature type="signal peptide" evidence="2">
    <location>
        <begin position="1"/>
        <end position="17"/>
    </location>
</feature>
<dbReference type="InterPro" id="IPR008139">
    <property type="entry name" value="SaposinB_dom"/>
</dbReference>
<evidence type="ECO:0000313" key="4">
    <source>
        <dbReference type="Proteomes" id="UP000887566"/>
    </source>
</evidence>
<dbReference type="SMART" id="SM00741">
    <property type="entry name" value="SapB"/>
    <property type="match status" value="1"/>
</dbReference>
<dbReference type="Gene3D" id="1.10.225.10">
    <property type="entry name" value="Saposin-like"/>
    <property type="match status" value="1"/>
</dbReference>
<evidence type="ECO:0000256" key="2">
    <source>
        <dbReference type="SAM" id="SignalP"/>
    </source>
</evidence>
<protein>
    <submittedName>
        <fullName evidence="5">Saposin B-type domain-containing protein</fullName>
    </submittedName>
</protein>
<dbReference type="AlphaFoldDB" id="A0A914VTK1"/>
<dbReference type="InterPro" id="IPR011001">
    <property type="entry name" value="Saposin-like"/>
</dbReference>